<comment type="caution">
    <text evidence="8">The sequence shown here is derived from an EMBL/GenBank/DDBJ whole genome shotgun (WGS) entry which is preliminary data.</text>
</comment>
<sequence length="281" mass="31087">MSSASVMYPTGFLLMINGQIETAQFFNASDIYCKYCFVHGPDWNVLSGIEEGLSQMCCRSSLENSANGFVLNFPVELTLKSTNPYGCNDFVKFVIFEGPRLVLSCYGTDWFGNDVIRGYGFTHIPTSAGRHVREVAMFVPRASSKFKHFLSWLVGRRPEFVDPTFIAQSESRDLTQVEMSGMVKISLNVVSKCLKKLGYDCCRRTQPLLSDFPWKQVQSSATAVPFSSTVQMTTLASTSEQQNTATPGASGLQKTVVVEKTDPSDSVIVLKDAVQNINLSE</sequence>
<gene>
    <name evidence="8" type="primary">B9D1</name>
    <name evidence="8" type="ORF">T4B_10641</name>
</gene>
<evidence type="ECO:0000313" key="9">
    <source>
        <dbReference type="Proteomes" id="UP000054805"/>
    </source>
</evidence>
<dbReference type="AlphaFoldDB" id="A0A0V1J3L6"/>
<keyword evidence="4" id="KW-0206">Cytoskeleton</keyword>
<evidence type="ECO:0000313" key="8">
    <source>
        <dbReference type="EMBL" id="KRZ29507.1"/>
    </source>
</evidence>
<keyword evidence="9" id="KW-1185">Reference proteome</keyword>
<organism evidence="8 9">
    <name type="scientific">Trichinella pseudospiralis</name>
    <name type="common">Parasitic roundworm</name>
    <dbReference type="NCBI Taxonomy" id="6337"/>
    <lineage>
        <taxon>Eukaryota</taxon>
        <taxon>Metazoa</taxon>
        <taxon>Ecdysozoa</taxon>
        <taxon>Nematoda</taxon>
        <taxon>Enoplea</taxon>
        <taxon>Dorylaimia</taxon>
        <taxon>Trichinellida</taxon>
        <taxon>Trichinellidae</taxon>
        <taxon>Trichinella</taxon>
    </lineage>
</organism>
<dbReference type="EMBL" id="JYDS01000045">
    <property type="protein sequence ID" value="KRZ29507.1"/>
    <property type="molecule type" value="Genomic_DNA"/>
</dbReference>
<protein>
    <recommendedName>
        <fullName evidence="7">B9 domain-containing protein 1</fullName>
    </recommendedName>
</protein>
<name>A0A0V1J3L6_TRIPS</name>
<evidence type="ECO:0000256" key="6">
    <source>
        <dbReference type="ARBA" id="ARBA00038411"/>
    </source>
</evidence>
<dbReference type="InterPro" id="IPR010796">
    <property type="entry name" value="C2_B9-type_dom"/>
</dbReference>
<evidence type="ECO:0000256" key="5">
    <source>
        <dbReference type="ARBA" id="ARBA00023273"/>
    </source>
</evidence>
<dbReference type="PANTHER" id="PTHR12968:SF1">
    <property type="entry name" value="B9 DOMAIN-CONTAINING PROTEIN 1"/>
    <property type="match status" value="1"/>
</dbReference>
<dbReference type="GO" id="GO:0060271">
    <property type="term" value="P:cilium assembly"/>
    <property type="evidence" value="ECO:0007669"/>
    <property type="project" value="TreeGrafter"/>
</dbReference>
<evidence type="ECO:0000256" key="7">
    <source>
        <dbReference type="ARBA" id="ARBA00039274"/>
    </source>
</evidence>
<evidence type="ECO:0000256" key="3">
    <source>
        <dbReference type="ARBA" id="ARBA00022794"/>
    </source>
</evidence>
<dbReference type="PROSITE" id="PS51381">
    <property type="entry name" value="C2_B9"/>
    <property type="match status" value="1"/>
</dbReference>
<proteinExistence type="inferred from homology"/>
<dbReference type="GO" id="GO:0036038">
    <property type="term" value="C:MKS complex"/>
    <property type="evidence" value="ECO:0007669"/>
    <property type="project" value="TreeGrafter"/>
</dbReference>
<evidence type="ECO:0000256" key="4">
    <source>
        <dbReference type="ARBA" id="ARBA00023212"/>
    </source>
</evidence>
<dbReference type="Proteomes" id="UP000054805">
    <property type="component" value="Unassembled WGS sequence"/>
</dbReference>
<evidence type="ECO:0000256" key="2">
    <source>
        <dbReference type="ARBA" id="ARBA00022490"/>
    </source>
</evidence>
<comment type="subcellular location">
    <subcellularLocation>
        <location evidence="1">Cytoplasm</location>
        <location evidence="1">Cytoskeleton</location>
        <location evidence="1">Cilium basal body</location>
    </subcellularLocation>
</comment>
<evidence type="ECO:0000256" key="1">
    <source>
        <dbReference type="ARBA" id="ARBA00004120"/>
    </source>
</evidence>
<reference evidence="8 9" key="1">
    <citation type="submission" date="2015-01" db="EMBL/GenBank/DDBJ databases">
        <title>Evolution of Trichinella species and genotypes.</title>
        <authorList>
            <person name="Korhonen P.K."/>
            <person name="Edoardo P."/>
            <person name="Giuseppe L.R."/>
            <person name="Gasser R.B."/>
        </authorList>
    </citation>
    <scope>NUCLEOTIDE SEQUENCE [LARGE SCALE GENOMIC DNA]</scope>
    <source>
        <strain evidence="8">ISS588</strain>
    </source>
</reference>
<accession>A0A0V1J3L6</accession>
<dbReference type="Pfam" id="PF07162">
    <property type="entry name" value="B9-C2"/>
    <property type="match status" value="1"/>
</dbReference>
<keyword evidence="2" id="KW-0963">Cytoplasm</keyword>
<keyword evidence="3" id="KW-0970">Cilium biogenesis/degradation</keyword>
<dbReference type="PANTHER" id="PTHR12968">
    <property type="entry name" value="B9 DOMAIN-CONTAINING"/>
    <property type="match status" value="1"/>
</dbReference>
<comment type="similarity">
    <text evidence="6">Belongs to the B9D family.</text>
</comment>
<keyword evidence="5" id="KW-0966">Cell projection</keyword>